<keyword evidence="19" id="KW-1185">Reference proteome</keyword>
<evidence type="ECO:0000259" key="17">
    <source>
        <dbReference type="PROSITE" id="PS51387"/>
    </source>
</evidence>
<feature type="active site" evidence="16">
    <location>
        <position position="296"/>
    </location>
</feature>
<keyword evidence="14 16" id="KW-0961">Cell wall biogenesis/degradation</keyword>
<feature type="active site" evidence="16">
    <location>
        <position position="176"/>
    </location>
</feature>
<evidence type="ECO:0000313" key="18">
    <source>
        <dbReference type="EMBL" id="MCU6764948.1"/>
    </source>
</evidence>
<dbReference type="InterPro" id="IPR016169">
    <property type="entry name" value="FAD-bd_PCMH_sub2"/>
</dbReference>
<dbReference type="Gene3D" id="3.30.43.10">
    <property type="entry name" value="Uridine Diphospho-n-acetylenolpyruvylglucosamine Reductase, domain 2"/>
    <property type="match status" value="1"/>
</dbReference>
<organism evidence="18 19">
    <name type="scientific">Blautia ammoniilytica</name>
    <dbReference type="NCBI Taxonomy" id="2981782"/>
    <lineage>
        <taxon>Bacteria</taxon>
        <taxon>Bacillati</taxon>
        <taxon>Bacillota</taxon>
        <taxon>Clostridia</taxon>
        <taxon>Lachnospirales</taxon>
        <taxon>Lachnospiraceae</taxon>
        <taxon>Blautia</taxon>
    </lineage>
</organism>
<reference evidence="18 19" key="1">
    <citation type="journal article" date="2021" name="ISME Commun">
        <title>Automated analysis of genomic sequences facilitates high-throughput and comprehensive description of bacteria.</title>
        <authorList>
            <person name="Hitch T.C.A."/>
        </authorList>
    </citation>
    <scope>NUCLEOTIDE SEQUENCE [LARGE SCALE GENOMIC DNA]</scope>
    <source>
        <strain evidence="18 19">Sanger_23</strain>
    </source>
</reference>
<accession>A0ABT2TRS8</accession>
<comment type="catalytic activity">
    <reaction evidence="15 16">
        <text>UDP-N-acetyl-alpha-D-muramate + NADP(+) = UDP-N-acetyl-3-O-(1-carboxyvinyl)-alpha-D-glucosamine + NADPH + H(+)</text>
        <dbReference type="Rhea" id="RHEA:12248"/>
        <dbReference type="ChEBI" id="CHEBI:15378"/>
        <dbReference type="ChEBI" id="CHEBI:57783"/>
        <dbReference type="ChEBI" id="CHEBI:58349"/>
        <dbReference type="ChEBI" id="CHEBI:68483"/>
        <dbReference type="ChEBI" id="CHEBI:70757"/>
        <dbReference type="EC" id="1.3.1.98"/>
    </reaction>
</comment>
<evidence type="ECO:0000256" key="16">
    <source>
        <dbReference type="HAMAP-Rule" id="MF_00037"/>
    </source>
</evidence>
<evidence type="ECO:0000256" key="9">
    <source>
        <dbReference type="ARBA" id="ARBA00022857"/>
    </source>
</evidence>
<sequence>MKQRLIEELTELLGNDRVLTNEPMSRHTTFRIGGPADLFLLPNTVEEIKKIREICIQEQESYFILGNGSNLLVSDSGFRGVIIQTYRNLAQIQVEEDCIRAQAGALLSGIAQAAKAASLTGFEFAAGIPGTLGGAVVMNAGAYGGEMKDVLKEATVLDSEGQIRRIPAGKLAMGYRTSVIKEAGYMVLEAVISLKKGDPDQIRETMKDLTQRRISKQPLEYPSAGSTFKRPEGYFAGKLIMDSGLRGYTHGGAQVSEKHCGFVINTGGATARDVCELMEHVQKTVYEKYNVKLEPEVKFLGDF</sequence>
<dbReference type="InterPro" id="IPR016167">
    <property type="entry name" value="FAD-bd_PCMH_sub1"/>
</dbReference>
<dbReference type="PROSITE" id="PS51387">
    <property type="entry name" value="FAD_PCMH"/>
    <property type="match status" value="1"/>
</dbReference>
<dbReference type="NCBIfam" id="NF010480">
    <property type="entry name" value="PRK13905.1"/>
    <property type="match status" value="1"/>
</dbReference>
<dbReference type="InterPro" id="IPR011601">
    <property type="entry name" value="MurB_C"/>
</dbReference>
<dbReference type="HAMAP" id="MF_00037">
    <property type="entry name" value="MurB"/>
    <property type="match status" value="1"/>
</dbReference>
<keyword evidence="8 16" id="KW-0274">FAD</keyword>
<gene>
    <name evidence="16 18" type="primary">murB</name>
    <name evidence="18" type="ORF">OCV61_05910</name>
</gene>
<dbReference type="NCBIfam" id="TIGR00179">
    <property type="entry name" value="murB"/>
    <property type="match status" value="1"/>
</dbReference>
<keyword evidence="9 16" id="KW-0521">NADP</keyword>
<dbReference type="InterPro" id="IPR003170">
    <property type="entry name" value="MurB"/>
</dbReference>
<evidence type="ECO:0000256" key="13">
    <source>
        <dbReference type="ARBA" id="ARBA00023306"/>
    </source>
</evidence>
<evidence type="ECO:0000256" key="7">
    <source>
        <dbReference type="ARBA" id="ARBA00022630"/>
    </source>
</evidence>
<dbReference type="RefSeq" id="WP_158421019.1">
    <property type="nucleotide sequence ID" value="NZ_JAOQJL010000009.1"/>
</dbReference>
<keyword evidence="12 16" id="KW-0560">Oxidoreductase</keyword>
<evidence type="ECO:0000256" key="10">
    <source>
        <dbReference type="ARBA" id="ARBA00022960"/>
    </source>
</evidence>
<evidence type="ECO:0000256" key="6">
    <source>
        <dbReference type="ARBA" id="ARBA00022618"/>
    </source>
</evidence>
<evidence type="ECO:0000256" key="12">
    <source>
        <dbReference type="ARBA" id="ARBA00023002"/>
    </source>
</evidence>
<comment type="subcellular location">
    <subcellularLocation>
        <location evidence="3 16">Cytoplasm</location>
    </subcellularLocation>
</comment>
<evidence type="ECO:0000256" key="14">
    <source>
        <dbReference type="ARBA" id="ARBA00023316"/>
    </source>
</evidence>
<dbReference type="PANTHER" id="PTHR21071">
    <property type="entry name" value="UDP-N-ACETYLENOLPYRUVOYLGLUCOSAMINE REDUCTASE"/>
    <property type="match status" value="1"/>
</dbReference>
<dbReference type="InterPro" id="IPR036635">
    <property type="entry name" value="MurB_C_sf"/>
</dbReference>
<keyword evidence="10 16" id="KW-0133">Cell shape</keyword>
<evidence type="ECO:0000256" key="5">
    <source>
        <dbReference type="ARBA" id="ARBA00022490"/>
    </source>
</evidence>
<dbReference type="EMBL" id="JAOQJL010000009">
    <property type="protein sequence ID" value="MCU6764948.1"/>
    <property type="molecule type" value="Genomic_DNA"/>
</dbReference>
<keyword evidence="5 16" id="KW-0963">Cytoplasm</keyword>
<keyword evidence="13 16" id="KW-0131">Cell cycle</keyword>
<dbReference type="Gene3D" id="3.90.78.10">
    <property type="entry name" value="UDP-N-acetylenolpyruvoylglucosamine reductase, C-terminal domain"/>
    <property type="match status" value="1"/>
</dbReference>
<comment type="cofactor">
    <cofactor evidence="1 16">
        <name>FAD</name>
        <dbReference type="ChEBI" id="CHEBI:57692"/>
    </cofactor>
</comment>
<comment type="caution">
    <text evidence="18">The sequence shown here is derived from an EMBL/GenBank/DDBJ whole genome shotgun (WGS) entry which is preliminary data.</text>
</comment>
<dbReference type="PANTHER" id="PTHR21071:SF4">
    <property type="entry name" value="UDP-N-ACETYLENOLPYRUVOYLGLUCOSAMINE REDUCTASE"/>
    <property type="match status" value="1"/>
</dbReference>
<dbReference type="Gene3D" id="3.30.465.10">
    <property type="match status" value="1"/>
</dbReference>
<name>A0ABT2TRS8_9FIRM</name>
<evidence type="ECO:0000256" key="11">
    <source>
        <dbReference type="ARBA" id="ARBA00022984"/>
    </source>
</evidence>
<evidence type="ECO:0000256" key="1">
    <source>
        <dbReference type="ARBA" id="ARBA00001974"/>
    </source>
</evidence>
<keyword evidence="7 16" id="KW-0285">Flavoprotein</keyword>
<evidence type="ECO:0000256" key="15">
    <source>
        <dbReference type="ARBA" id="ARBA00048914"/>
    </source>
</evidence>
<dbReference type="SUPFAM" id="SSF56194">
    <property type="entry name" value="Uridine diphospho-N-Acetylenolpyruvylglucosamine reductase, MurB, C-terminal domain"/>
    <property type="match status" value="1"/>
</dbReference>
<dbReference type="GO" id="GO:0008762">
    <property type="term" value="F:UDP-N-acetylmuramate dehydrogenase activity"/>
    <property type="evidence" value="ECO:0007669"/>
    <property type="project" value="UniProtKB-EC"/>
</dbReference>
<comment type="function">
    <text evidence="2 16">Cell wall formation.</text>
</comment>
<evidence type="ECO:0000256" key="4">
    <source>
        <dbReference type="ARBA" id="ARBA00004752"/>
    </source>
</evidence>
<evidence type="ECO:0000313" key="19">
    <source>
        <dbReference type="Proteomes" id="UP001652409"/>
    </source>
</evidence>
<keyword evidence="6 16" id="KW-0132">Cell division</keyword>
<dbReference type="Pfam" id="PF01565">
    <property type="entry name" value="FAD_binding_4"/>
    <property type="match status" value="1"/>
</dbReference>
<comment type="pathway">
    <text evidence="4 16">Cell wall biogenesis; peptidoglycan biosynthesis.</text>
</comment>
<feature type="domain" description="FAD-binding PCMH-type" evidence="17">
    <location>
        <begin position="31"/>
        <end position="219"/>
    </location>
</feature>
<keyword evidence="11 16" id="KW-0573">Peptidoglycan synthesis</keyword>
<dbReference type="SUPFAM" id="SSF56176">
    <property type="entry name" value="FAD-binding/transporter-associated domain-like"/>
    <property type="match status" value="1"/>
</dbReference>
<dbReference type="EC" id="1.3.1.98" evidence="16"/>
<dbReference type="InterPro" id="IPR036318">
    <property type="entry name" value="FAD-bd_PCMH-like_sf"/>
</dbReference>
<evidence type="ECO:0000256" key="8">
    <source>
        <dbReference type="ARBA" id="ARBA00022827"/>
    </source>
</evidence>
<protein>
    <recommendedName>
        <fullName evidence="16">UDP-N-acetylenolpyruvoylglucosamine reductase</fullName>
        <ecNumber evidence="16">1.3.1.98</ecNumber>
    </recommendedName>
    <alternativeName>
        <fullName evidence="16">UDP-N-acetylmuramate dehydrogenase</fullName>
    </alternativeName>
</protein>
<evidence type="ECO:0000256" key="3">
    <source>
        <dbReference type="ARBA" id="ARBA00004496"/>
    </source>
</evidence>
<comment type="similarity">
    <text evidence="16">Belongs to the MurB family.</text>
</comment>
<feature type="active site" description="Proton donor" evidence="16">
    <location>
        <position position="226"/>
    </location>
</feature>
<dbReference type="InterPro" id="IPR016166">
    <property type="entry name" value="FAD-bd_PCMH"/>
</dbReference>
<proteinExistence type="inferred from homology"/>
<dbReference type="Pfam" id="PF02873">
    <property type="entry name" value="MurB_C"/>
    <property type="match status" value="1"/>
</dbReference>
<dbReference type="Proteomes" id="UP001652409">
    <property type="component" value="Unassembled WGS sequence"/>
</dbReference>
<dbReference type="InterPro" id="IPR006094">
    <property type="entry name" value="Oxid_FAD_bind_N"/>
</dbReference>
<evidence type="ECO:0000256" key="2">
    <source>
        <dbReference type="ARBA" id="ARBA00003921"/>
    </source>
</evidence>